<feature type="compositionally biased region" description="Basic and acidic residues" evidence="1">
    <location>
        <begin position="52"/>
        <end position="63"/>
    </location>
</feature>
<feature type="non-terminal residue" evidence="2">
    <location>
        <position position="63"/>
    </location>
</feature>
<comment type="caution">
    <text evidence="2">The sequence shown here is derived from an EMBL/GenBank/DDBJ whole genome shotgun (WGS) entry which is preliminary data.</text>
</comment>
<dbReference type="Proteomes" id="UP001202328">
    <property type="component" value="Unassembled WGS sequence"/>
</dbReference>
<accession>A0AAD4TI42</accession>
<evidence type="ECO:0000313" key="3">
    <source>
        <dbReference type="Proteomes" id="UP001202328"/>
    </source>
</evidence>
<protein>
    <submittedName>
        <fullName evidence="2">Uncharacterized protein</fullName>
    </submittedName>
</protein>
<name>A0AAD4TI42_9MAGN</name>
<keyword evidence="3" id="KW-1185">Reference proteome</keyword>
<sequence>MEEPSQDTHTPQTEVGSSNVPSQSTAGVGAQSTPGVGAQSTPPNEVTIIADDGNKEKSKVTSE</sequence>
<feature type="compositionally biased region" description="Polar residues" evidence="1">
    <location>
        <begin position="7"/>
        <end position="44"/>
    </location>
</feature>
<evidence type="ECO:0000313" key="2">
    <source>
        <dbReference type="EMBL" id="KAI3958370.1"/>
    </source>
</evidence>
<evidence type="ECO:0000256" key="1">
    <source>
        <dbReference type="SAM" id="MobiDB-lite"/>
    </source>
</evidence>
<organism evidence="2 3">
    <name type="scientific">Papaver atlanticum</name>
    <dbReference type="NCBI Taxonomy" id="357466"/>
    <lineage>
        <taxon>Eukaryota</taxon>
        <taxon>Viridiplantae</taxon>
        <taxon>Streptophyta</taxon>
        <taxon>Embryophyta</taxon>
        <taxon>Tracheophyta</taxon>
        <taxon>Spermatophyta</taxon>
        <taxon>Magnoliopsida</taxon>
        <taxon>Ranunculales</taxon>
        <taxon>Papaveraceae</taxon>
        <taxon>Papaveroideae</taxon>
        <taxon>Papaver</taxon>
    </lineage>
</organism>
<dbReference type="EMBL" id="JAJJMB010001160">
    <property type="protein sequence ID" value="KAI3958370.1"/>
    <property type="molecule type" value="Genomic_DNA"/>
</dbReference>
<proteinExistence type="predicted"/>
<dbReference type="AlphaFoldDB" id="A0AAD4TI42"/>
<reference evidence="2" key="1">
    <citation type="submission" date="2022-04" db="EMBL/GenBank/DDBJ databases">
        <title>A functionally conserved STORR gene fusion in Papaver species that diverged 16.8 million years ago.</title>
        <authorList>
            <person name="Catania T."/>
        </authorList>
    </citation>
    <scope>NUCLEOTIDE SEQUENCE</scope>
    <source>
        <strain evidence="2">S-188037</strain>
    </source>
</reference>
<gene>
    <name evidence="2" type="ORF">MKW98_011058</name>
</gene>
<feature type="region of interest" description="Disordered" evidence="1">
    <location>
        <begin position="1"/>
        <end position="63"/>
    </location>
</feature>